<gene>
    <name evidence="1" type="ORF">JHL16_06840</name>
</gene>
<dbReference type="EMBL" id="JAENHL010000006">
    <property type="protein sequence ID" value="MBK1866065.1"/>
    <property type="molecule type" value="Genomic_DNA"/>
</dbReference>
<organism evidence="1 2">
    <name type="scientific">Taklimakanibacter albus</name>
    <dbReference type="NCBI Taxonomy" id="2800327"/>
    <lineage>
        <taxon>Bacteria</taxon>
        <taxon>Pseudomonadati</taxon>
        <taxon>Pseudomonadota</taxon>
        <taxon>Alphaproteobacteria</taxon>
        <taxon>Hyphomicrobiales</taxon>
        <taxon>Aestuariivirgaceae</taxon>
        <taxon>Taklimakanibacter</taxon>
    </lineage>
</organism>
<reference evidence="1" key="1">
    <citation type="submission" date="2021-01" db="EMBL/GenBank/DDBJ databases">
        <authorList>
            <person name="Sun Q."/>
        </authorList>
    </citation>
    <scope>NUCLEOTIDE SEQUENCE</scope>
    <source>
        <strain evidence="1">YIM B02566</strain>
    </source>
</reference>
<name>A0ACC5R0D9_9HYPH</name>
<evidence type="ECO:0000313" key="2">
    <source>
        <dbReference type="Proteomes" id="UP000616151"/>
    </source>
</evidence>
<proteinExistence type="predicted"/>
<protein>
    <submittedName>
        <fullName evidence="1">Uncharacterized protein</fullName>
    </submittedName>
</protein>
<keyword evidence="2" id="KW-1185">Reference proteome</keyword>
<accession>A0ACC5R0D9</accession>
<dbReference type="Proteomes" id="UP000616151">
    <property type="component" value="Unassembled WGS sequence"/>
</dbReference>
<sequence>MQAQVLAIRSGFGLGILPCIMAGKDKELVRVNSRQFHHEETIWLVVHSDIHRARRIRIVSDFLEATINEQQPALSGAEETRPELPAR</sequence>
<comment type="caution">
    <text evidence="1">The sequence shown here is derived from an EMBL/GenBank/DDBJ whole genome shotgun (WGS) entry which is preliminary data.</text>
</comment>
<evidence type="ECO:0000313" key="1">
    <source>
        <dbReference type="EMBL" id="MBK1866065.1"/>
    </source>
</evidence>